<evidence type="ECO:0000256" key="2">
    <source>
        <dbReference type="ARBA" id="ARBA00009773"/>
    </source>
</evidence>
<evidence type="ECO:0000256" key="7">
    <source>
        <dbReference type="ARBA" id="ARBA00023136"/>
    </source>
</evidence>
<evidence type="ECO:0000256" key="3">
    <source>
        <dbReference type="ARBA" id="ARBA00022448"/>
    </source>
</evidence>
<feature type="transmembrane region" description="Helical" evidence="9">
    <location>
        <begin position="388"/>
        <end position="415"/>
    </location>
</feature>
<feature type="region of interest" description="Disordered" evidence="8">
    <location>
        <begin position="1"/>
        <end position="42"/>
    </location>
</feature>
<feature type="compositionally biased region" description="Acidic residues" evidence="8">
    <location>
        <begin position="430"/>
        <end position="442"/>
    </location>
</feature>
<feature type="region of interest" description="Disordered" evidence="8">
    <location>
        <begin position="426"/>
        <end position="460"/>
    </location>
</feature>
<reference evidence="10" key="1">
    <citation type="submission" date="2023-06" db="EMBL/GenBank/DDBJ databases">
        <title>Genome sequence of Nocardioides sp. SOB44.</title>
        <authorList>
            <person name="Zhang G."/>
        </authorList>
    </citation>
    <scope>NUCLEOTIDE SEQUENCE</scope>
    <source>
        <strain evidence="10">SOB44</strain>
    </source>
</reference>
<dbReference type="PANTHER" id="PTHR21716">
    <property type="entry name" value="TRANSMEMBRANE PROTEIN"/>
    <property type="match status" value="1"/>
</dbReference>
<dbReference type="EMBL" id="JAULSC010000007">
    <property type="protein sequence ID" value="MDO3396023.1"/>
    <property type="molecule type" value="Genomic_DNA"/>
</dbReference>
<feature type="compositionally biased region" description="Basic and acidic residues" evidence="8">
    <location>
        <begin position="58"/>
        <end position="67"/>
    </location>
</feature>
<feature type="transmembrane region" description="Helical" evidence="9">
    <location>
        <begin position="117"/>
        <end position="135"/>
    </location>
</feature>
<dbReference type="PANTHER" id="PTHR21716:SF53">
    <property type="entry name" value="PERMEASE PERM-RELATED"/>
    <property type="match status" value="1"/>
</dbReference>
<feature type="transmembrane region" description="Helical" evidence="9">
    <location>
        <begin position="317"/>
        <end position="344"/>
    </location>
</feature>
<dbReference type="RefSeq" id="WP_302707767.1">
    <property type="nucleotide sequence ID" value="NZ_JAULSC010000007.1"/>
</dbReference>
<evidence type="ECO:0000256" key="1">
    <source>
        <dbReference type="ARBA" id="ARBA00004651"/>
    </source>
</evidence>
<feature type="transmembrane region" description="Helical" evidence="9">
    <location>
        <begin position="93"/>
        <end position="111"/>
    </location>
</feature>
<keyword evidence="3" id="KW-0813">Transport</keyword>
<organism evidence="10 11">
    <name type="scientific">Nocardioides cremeus</name>
    <dbReference type="NCBI Taxonomy" id="3058044"/>
    <lineage>
        <taxon>Bacteria</taxon>
        <taxon>Bacillati</taxon>
        <taxon>Actinomycetota</taxon>
        <taxon>Actinomycetes</taxon>
        <taxon>Propionibacteriales</taxon>
        <taxon>Nocardioidaceae</taxon>
        <taxon>Nocardioides</taxon>
    </lineage>
</organism>
<protein>
    <submittedName>
        <fullName evidence="10">AI-2E family transporter</fullName>
    </submittedName>
</protein>
<feature type="transmembrane region" description="Helical" evidence="9">
    <location>
        <begin position="351"/>
        <end position="368"/>
    </location>
</feature>
<comment type="subcellular location">
    <subcellularLocation>
        <location evidence="1">Cell membrane</location>
        <topology evidence="1">Multi-pass membrane protein</topology>
    </subcellularLocation>
</comment>
<sequence length="460" mass="48632">MDEQEVTGPDPAGDVAVAQPDPRAPTPGGRLRRRALRPRSVEEEERLTRRLAQQWSQLRDERERRLTPPELASGADAYPRTPVPPGVELAAAWAWRFLVIVAAGAVIAWTVGYLSVIVLPIVVALLVTALAAPAVDALTRIRVPRGLAALVVVVSGLATVSALLTFVGQQVANGATDLAEQTVAGLGQIRQWLEDGPLNASDSQIDRWINDAQRVITDQTSDGQVVTRLTEVGTTLTHVVAGFFIVLFATYFFMADGQRIWSWLVRLAPRAARPRVDSSGRVAWISLTQFVRATVVVALVDAVGIAGWAWFLGVPFVAAIGVLVFLGAFVPMIGATIAGTVAILVALVDQGPVAALLMLVGVIVVQQVEGHVLQPFLMGRWVSVHPLAVILAIAAGVIVAGIAGALVAVPLVAALNAVVQHLAANTAPGDDPEEELAEDYEESGAMVDVQESATPEGEPS</sequence>
<accession>A0ABT8TPZ7</accession>
<keyword evidence="6 9" id="KW-1133">Transmembrane helix</keyword>
<name>A0ABT8TPZ7_9ACTN</name>
<proteinExistence type="inferred from homology"/>
<dbReference type="Pfam" id="PF01594">
    <property type="entry name" value="AI-2E_transport"/>
    <property type="match status" value="1"/>
</dbReference>
<keyword evidence="5 9" id="KW-0812">Transmembrane</keyword>
<feature type="transmembrane region" description="Helical" evidence="9">
    <location>
        <begin position="147"/>
        <end position="168"/>
    </location>
</feature>
<comment type="caution">
    <text evidence="10">The sequence shown here is derived from an EMBL/GenBank/DDBJ whole genome shotgun (WGS) entry which is preliminary data.</text>
</comment>
<evidence type="ECO:0000256" key="8">
    <source>
        <dbReference type="SAM" id="MobiDB-lite"/>
    </source>
</evidence>
<feature type="transmembrane region" description="Helical" evidence="9">
    <location>
        <begin position="235"/>
        <end position="254"/>
    </location>
</feature>
<feature type="region of interest" description="Disordered" evidence="8">
    <location>
        <begin position="58"/>
        <end position="78"/>
    </location>
</feature>
<dbReference type="InterPro" id="IPR002549">
    <property type="entry name" value="AI-2E-like"/>
</dbReference>
<evidence type="ECO:0000256" key="4">
    <source>
        <dbReference type="ARBA" id="ARBA00022475"/>
    </source>
</evidence>
<evidence type="ECO:0000256" key="9">
    <source>
        <dbReference type="SAM" id="Phobius"/>
    </source>
</evidence>
<evidence type="ECO:0000256" key="5">
    <source>
        <dbReference type="ARBA" id="ARBA00022692"/>
    </source>
</evidence>
<comment type="similarity">
    <text evidence="2">Belongs to the autoinducer-2 exporter (AI-2E) (TC 2.A.86) family.</text>
</comment>
<dbReference type="Proteomes" id="UP001168363">
    <property type="component" value="Unassembled WGS sequence"/>
</dbReference>
<evidence type="ECO:0000313" key="11">
    <source>
        <dbReference type="Proteomes" id="UP001168363"/>
    </source>
</evidence>
<evidence type="ECO:0000256" key="6">
    <source>
        <dbReference type="ARBA" id="ARBA00022989"/>
    </source>
</evidence>
<keyword evidence="4" id="KW-1003">Cell membrane</keyword>
<keyword evidence="7 9" id="KW-0472">Membrane</keyword>
<keyword evidence="11" id="KW-1185">Reference proteome</keyword>
<feature type="transmembrane region" description="Helical" evidence="9">
    <location>
        <begin position="290"/>
        <end position="311"/>
    </location>
</feature>
<gene>
    <name evidence="10" type="ORF">QWJ41_09860</name>
</gene>
<evidence type="ECO:0000313" key="10">
    <source>
        <dbReference type="EMBL" id="MDO3396023.1"/>
    </source>
</evidence>